<reference evidence="6 7" key="1">
    <citation type="journal article" date="2010" name="J. Bacteriol.">
        <title>Biochemical characterization of a novel indole prenyltransferase from Streptomyces sp. SN-593.</title>
        <authorList>
            <person name="Takahashi S."/>
            <person name="Takagi H."/>
            <person name="Toyoda A."/>
            <person name="Uramoto M."/>
            <person name="Nogawa T."/>
            <person name="Ueki M."/>
            <person name="Sakaki Y."/>
            <person name="Osada H."/>
        </authorList>
    </citation>
    <scope>NUCLEOTIDE SEQUENCE [LARGE SCALE GENOMIC DNA]</scope>
    <source>
        <strain evidence="6 7">SN-593</strain>
    </source>
</reference>
<proteinExistence type="predicted"/>
<dbReference type="CDD" id="cd07719">
    <property type="entry name" value="arylsulfatase_AtsA-like_MBL-fold"/>
    <property type="match status" value="1"/>
</dbReference>
<reference evidence="6 7" key="2">
    <citation type="journal article" date="2011" name="J. Antibiot.">
        <title>Furaquinocins I and J: novel polyketide isoprenoid hybrid compounds from Streptomyces reveromyceticus SN-593.</title>
        <authorList>
            <person name="Panthee S."/>
            <person name="Takahashi S."/>
            <person name="Takagi H."/>
            <person name="Nogawa T."/>
            <person name="Oowada E."/>
            <person name="Uramoto M."/>
            <person name="Osada H."/>
        </authorList>
    </citation>
    <scope>NUCLEOTIDE SEQUENCE [LARGE SCALE GENOMIC DNA]</scope>
    <source>
        <strain evidence="6 7">SN-593</strain>
    </source>
</reference>
<dbReference type="KEGG" id="arev:RVR_9682"/>
<feature type="region of interest" description="Disordered" evidence="3">
    <location>
        <begin position="163"/>
        <end position="182"/>
    </location>
</feature>
<evidence type="ECO:0000259" key="5">
    <source>
        <dbReference type="Pfam" id="PF12706"/>
    </source>
</evidence>
<accession>A0A7U3V0G6</accession>
<keyword evidence="2" id="KW-0378">Hydrolase</keyword>
<dbReference type="PANTHER" id="PTHR46018">
    <property type="entry name" value="ZINC PHOSPHODIESTERASE ELAC PROTEIN 1"/>
    <property type="match status" value="1"/>
</dbReference>
<dbReference type="Gene3D" id="3.60.15.10">
    <property type="entry name" value="Ribonuclease Z/Hydroxyacylglutathione hydrolase-like"/>
    <property type="match status" value="1"/>
</dbReference>
<reference evidence="6 7" key="3">
    <citation type="journal article" date="2011" name="Nat. Chem. Biol.">
        <title>Reveromycin A biosynthesis uses RevG and RevJ for stereospecific spiroacetal formation.</title>
        <authorList>
            <person name="Takahashi S."/>
            <person name="Toyoda A."/>
            <person name="Sekiyama Y."/>
            <person name="Takagi H."/>
            <person name="Nogawa T."/>
            <person name="Uramoto M."/>
            <person name="Suzuki R."/>
            <person name="Koshino H."/>
            <person name="Kumano T."/>
            <person name="Panthee S."/>
            <person name="Dairi T."/>
            <person name="Ishikawa J."/>
            <person name="Ikeda H."/>
            <person name="Sakaki Y."/>
            <person name="Osada H."/>
        </authorList>
    </citation>
    <scope>NUCLEOTIDE SEQUENCE [LARGE SCALE GENOMIC DNA]</scope>
    <source>
        <strain evidence="6 7">SN-593</strain>
    </source>
</reference>
<dbReference type="PROSITE" id="PS51318">
    <property type="entry name" value="TAT"/>
    <property type="match status" value="1"/>
</dbReference>
<keyword evidence="7" id="KW-1185">Reference proteome</keyword>
<evidence type="ECO:0000313" key="6">
    <source>
        <dbReference type="EMBL" id="BBB02002.1"/>
    </source>
</evidence>
<dbReference type="Pfam" id="PF12706">
    <property type="entry name" value="Lactamase_B_2"/>
    <property type="match status" value="1"/>
</dbReference>
<evidence type="ECO:0000313" key="7">
    <source>
        <dbReference type="Proteomes" id="UP000595703"/>
    </source>
</evidence>
<dbReference type="Proteomes" id="UP000595703">
    <property type="component" value="Chromosome"/>
</dbReference>
<dbReference type="RefSeq" id="WP_202237865.1">
    <property type="nucleotide sequence ID" value="NZ_AP018365.1"/>
</dbReference>
<dbReference type="InterPro" id="IPR006311">
    <property type="entry name" value="TAT_signal"/>
</dbReference>
<protein>
    <recommendedName>
        <fullName evidence="4 5">Metallo-beta-lactamase domain-containing protein</fullName>
    </recommendedName>
</protein>
<gene>
    <name evidence="6" type="ORF">RVR_9682</name>
</gene>
<organism evidence="6 7">
    <name type="scientific">Actinacidiphila reveromycinica</name>
    <dbReference type="NCBI Taxonomy" id="659352"/>
    <lineage>
        <taxon>Bacteria</taxon>
        <taxon>Bacillati</taxon>
        <taxon>Actinomycetota</taxon>
        <taxon>Actinomycetes</taxon>
        <taxon>Kitasatosporales</taxon>
        <taxon>Streptomycetaceae</taxon>
        <taxon>Actinacidiphila</taxon>
    </lineage>
</organism>
<dbReference type="AlphaFoldDB" id="A0A7U3V0G6"/>
<dbReference type="Pfam" id="PF00753">
    <property type="entry name" value="Lactamase_B"/>
    <property type="match status" value="1"/>
</dbReference>
<dbReference type="SUPFAM" id="SSF56281">
    <property type="entry name" value="Metallo-hydrolase/oxidoreductase"/>
    <property type="match status" value="1"/>
</dbReference>
<feature type="domain" description="Metallo-beta-lactamase" evidence="5">
    <location>
        <begin position="242"/>
        <end position="346"/>
    </location>
</feature>
<feature type="region of interest" description="Disordered" evidence="3">
    <location>
        <begin position="1"/>
        <end position="23"/>
    </location>
</feature>
<feature type="domain" description="Metallo-beta-lactamase" evidence="4">
    <location>
        <begin position="88"/>
        <end position="137"/>
    </location>
</feature>
<evidence type="ECO:0000256" key="3">
    <source>
        <dbReference type="SAM" id="MobiDB-lite"/>
    </source>
</evidence>
<evidence type="ECO:0000256" key="1">
    <source>
        <dbReference type="ARBA" id="ARBA00022759"/>
    </source>
</evidence>
<sequence length="383" mass="40269">MSMKSCCPEVPASDATAARTPERATSRRGLLAAAGGVGLTAAVLPAGRAVAQTSVQREGPARRGTSVVLLGTQGGPPPDRNRAGIASALVVDGATYLVDAGRKAVSQYVGAGLAWADLQAVFVTHLHADHVAELFQVFLLGGFVLPGQGDTLTGPLPVYGPGPAGGLPPTYGGGQSPTTSPHDPTPGLEGFFDHANAAFAYSTNVFMRDSGIRETRGLADVHEIALPVHADFQHTSPVMRPFVVMEDDRVRVTAVLVPHGPAFPAFAYRFDTDHGSVTFSGDTARHENVVTLARGSDVLVHEAINVRGGSGPEALADHLLQSHVEVQEVGQVAQSAEADRLVLSHIGDMAEQTLDPRKWKRWARQGYDGQVLVGGDLDVVRLR</sequence>
<dbReference type="GO" id="GO:0042781">
    <property type="term" value="F:3'-tRNA processing endoribonuclease activity"/>
    <property type="evidence" value="ECO:0007669"/>
    <property type="project" value="TreeGrafter"/>
</dbReference>
<evidence type="ECO:0000259" key="4">
    <source>
        <dbReference type="Pfam" id="PF00753"/>
    </source>
</evidence>
<keyword evidence="1" id="KW-0540">Nuclease</keyword>
<reference evidence="6 7" key="4">
    <citation type="journal article" date="2020" name="Sci. Rep.">
        <title>beta-carboline chemical signals induce reveromycin production through a LuxR family regulator in Streptomyces sp. SN-593.</title>
        <authorList>
            <person name="Panthee S."/>
            <person name="Kito N."/>
            <person name="Hayashi T."/>
            <person name="Shimizu T."/>
            <person name="Ishikawa J."/>
            <person name="Hamamoto H."/>
            <person name="Osada H."/>
            <person name="Takahashi S."/>
        </authorList>
    </citation>
    <scope>NUCLEOTIDE SEQUENCE [LARGE SCALE GENOMIC DNA]</scope>
    <source>
        <strain evidence="6 7">SN-593</strain>
    </source>
</reference>
<dbReference type="InterPro" id="IPR036866">
    <property type="entry name" value="RibonucZ/Hydroxyglut_hydro"/>
</dbReference>
<dbReference type="InterPro" id="IPR044094">
    <property type="entry name" value="AtsA-like_MBL-fold"/>
</dbReference>
<name>A0A7U3V0G6_9ACTN</name>
<dbReference type="EMBL" id="AP018365">
    <property type="protein sequence ID" value="BBB02002.1"/>
    <property type="molecule type" value="Genomic_DNA"/>
</dbReference>
<dbReference type="PANTHER" id="PTHR46018:SF2">
    <property type="entry name" value="ZINC PHOSPHODIESTERASE ELAC PROTEIN 1"/>
    <property type="match status" value="1"/>
</dbReference>
<dbReference type="InterPro" id="IPR001279">
    <property type="entry name" value="Metallo-B-lactamas"/>
</dbReference>
<evidence type="ECO:0000256" key="2">
    <source>
        <dbReference type="ARBA" id="ARBA00022801"/>
    </source>
</evidence>
<keyword evidence="1" id="KW-0255">Endonuclease</keyword>